<dbReference type="PANTHER" id="PTHR43245:SF51">
    <property type="entry name" value="SHORT CHAIN DEHYDROGENASE_REDUCTASE FAMILY 42E, MEMBER 2"/>
    <property type="match status" value="1"/>
</dbReference>
<evidence type="ECO:0000259" key="3">
    <source>
        <dbReference type="Pfam" id="PF01073"/>
    </source>
</evidence>
<keyword evidence="2" id="KW-0560">Oxidoreductase</keyword>
<accession>A0ABR3JZC4</accession>
<keyword evidence="5" id="KW-1185">Reference proteome</keyword>
<evidence type="ECO:0000313" key="5">
    <source>
        <dbReference type="Proteomes" id="UP001556367"/>
    </source>
</evidence>
<organism evidence="4 5">
    <name type="scientific">Hohenbuehelia grisea</name>
    <dbReference type="NCBI Taxonomy" id="104357"/>
    <lineage>
        <taxon>Eukaryota</taxon>
        <taxon>Fungi</taxon>
        <taxon>Dikarya</taxon>
        <taxon>Basidiomycota</taxon>
        <taxon>Agaricomycotina</taxon>
        <taxon>Agaricomycetes</taxon>
        <taxon>Agaricomycetidae</taxon>
        <taxon>Agaricales</taxon>
        <taxon>Pleurotineae</taxon>
        <taxon>Pleurotaceae</taxon>
        <taxon>Hohenbuehelia</taxon>
    </lineage>
</organism>
<proteinExistence type="inferred from homology"/>
<protein>
    <recommendedName>
        <fullName evidence="3">3-beta hydroxysteroid dehydrogenase/isomerase domain-containing protein</fullName>
    </recommendedName>
</protein>
<evidence type="ECO:0000256" key="1">
    <source>
        <dbReference type="ARBA" id="ARBA00009219"/>
    </source>
</evidence>
<evidence type="ECO:0000313" key="4">
    <source>
        <dbReference type="EMBL" id="KAL0960969.1"/>
    </source>
</evidence>
<sequence length="357" mass="39908">MAAIFMGATKDVYLVIGGSGFLGRHIVQCLLDRGDTVSAFDVVQRYHDVPFYDGDLTQYDSLLTALKKSGATCIIHTASPHARGASTGLFWKVNVKGTNTIIQAAIDAGVRKLVYTSSSGVVFNGSPVNGINETYPICDKHMDVYMETKAKAEEAVLKANGKRGLLTVALRPSGIFGPGDRQVMVGMFRLYEGNRTHVQIGDNSNRCDWTYVTNVAHAHVLAADKLGSEPSLPVAGEVFFITNDDPWFFWDFANAIWDRLDGLYPGKRQKRKPTVIPRQVGFMLAWFAEWFSWITGRPPTFTRFNMTFSCTPRWHSIEKAKKNLGYRPQVSMDEGLELLLDWWKKEHVEAPQTQTST</sequence>
<dbReference type="Proteomes" id="UP001556367">
    <property type="component" value="Unassembled WGS sequence"/>
</dbReference>
<dbReference type="InterPro" id="IPR002225">
    <property type="entry name" value="3Beta_OHSteriod_DH/Estase"/>
</dbReference>
<dbReference type="InterPro" id="IPR036291">
    <property type="entry name" value="NAD(P)-bd_dom_sf"/>
</dbReference>
<reference evidence="5" key="1">
    <citation type="submission" date="2024-06" db="EMBL/GenBank/DDBJ databases">
        <title>Multi-omics analyses provide insights into the biosynthesis of the anticancer antibiotic pleurotin in Hohenbuehelia grisea.</title>
        <authorList>
            <person name="Weaver J.A."/>
            <person name="Alberti F."/>
        </authorList>
    </citation>
    <scope>NUCLEOTIDE SEQUENCE [LARGE SCALE GENOMIC DNA]</scope>
    <source>
        <strain evidence="5">T-177</strain>
    </source>
</reference>
<comment type="similarity">
    <text evidence="1">Belongs to the 3-beta-HSD family.</text>
</comment>
<name>A0ABR3JZC4_9AGAR</name>
<dbReference type="SUPFAM" id="SSF51735">
    <property type="entry name" value="NAD(P)-binding Rossmann-fold domains"/>
    <property type="match status" value="1"/>
</dbReference>
<comment type="caution">
    <text evidence="4">The sequence shown here is derived from an EMBL/GenBank/DDBJ whole genome shotgun (WGS) entry which is preliminary data.</text>
</comment>
<feature type="domain" description="3-beta hydroxysteroid dehydrogenase/isomerase" evidence="3">
    <location>
        <begin position="14"/>
        <end position="261"/>
    </location>
</feature>
<gene>
    <name evidence="4" type="ORF">HGRIS_005966</name>
</gene>
<dbReference type="Gene3D" id="3.40.50.720">
    <property type="entry name" value="NAD(P)-binding Rossmann-like Domain"/>
    <property type="match status" value="1"/>
</dbReference>
<dbReference type="InterPro" id="IPR050177">
    <property type="entry name" value="Lipid_A_modif_metabolic_enz"/>
</dbReference>
<dbReference type="Pfam" id="PF01073">
    <property type="entry name" value="3Beta_HSD"/>
    <property type="match status" value="1"/>
</dbReference>
<evidence type="ECO:0000256" key="2">
    <source>
        <dbReference type="ARBA" id="ARBA00023002"/>
    </source>
</evidence>
<dbReference type="EMBL" id="JASNQZ010000001">
    <property type="protein sequence ID" value="KAL0960969.1"/>
    <property type="molecule type" value="Genomic_DNA"/>
</dbReference>
<dbReference type="PANTHER" id="PTHR43245">
    <property type="entry name" value="BIFUNCTIONAL POLYMYXIN RESISTANCE PROTEIN ARNA"/>
    <property type="match status" value="1"/>
</dbReference>